<comment type="caution">
    <text evidence="3">The sequence shown here is derived from an EMBL/GenBank/DDBJ whole genome shotgun (WGS) entry which is preliminary data.</text>
</comment>
<dbReference type="Gene3D" id="3.40.190.10">
    <property type="entry name" value="Periplasmic binding protein-like II"/>
    <property type="match status" value="1"/>
</dbReference>
<organism evidence="3 4">
    <name type="scientific">Ramlibacter ginsenosidimutans</name>
    <dbReference type="NCBI Taxonomy" id="502333"/>
    <lineage>
        <taxon>Bacteria</taxon>
        <taxon>Pseudomonadati</taxon>
        <taxon>Pseudomonadota</taxon>
        <taxon>Betaproteobacteria</taxon>
        <taxon>Burkholderiales</taxon>
        <taxon>Comamonadaceae</taxon>
        <taxon>Ramlibacter</taxon>
    </lineage>
</organism>
<dbReference type="InterPro" id="IPR042100">
    <property type="entry name" value="Bug_dom1"/>
</dbReference>
<reference evidence="3" key="2">
    <citation type="submission" date="2021-01" db="EMBL/GenBank/DDBJ databases">
        <authorList>
            <person name="Kang M."/>
        </authorList>
    </citation>
    <scope>NUCLEOTIDE SEQUENCE</scope>
    <source>
        <strain evidence="3">KACC 17527</strain>
    </source>
</reference>
<feature type="chain" id="PRO_5036866980" evidence="2">
    <location>
        <begin position="27"/>
        <end position="326"/>
    </location>
</feature>
<dbReference type="EMBL" id="JAEPWM010000010">
    <property type="protein sequence ID" value="MBK6008527.1"/>
    <property type="molecule type" value="Genomic_DNA"/>
</dbReference>
<dbReference type="InterPro" id="IPR005064">
    <property type="entry name" value="BUG"/>
</dbReference>
<dbReference type="Pfam" id="PF03401">
    <property type="entry name" value="TctC"/>
    <property type="match status" value="1"/>
</dbReference>
<accession>A0A934TXN0</accession>
<name>A0A934TXN0_9BURK</name>
<keyword evidence="4" id="KW-1185">Reference proteome</keyword>
<dbReference type="Gene3D" id="3.40.190.150">
    <property type="entry name" value="Bordetella uptake gene, domain 1"/>
    <property type="match status" value="1"/>
</dbReference>
<evidence type="ECO:0000256" key="2">
    <source>
        <dbReference type="SAM" id="SignalP"/>
    </source>
</evidence>
<dbReference type="Proteomes" id="UP000630528">
    <property type="component" value="Unassembled WGS sequence"/>
</dbReference>
<keyword evidence="2" id="KW-0732">Signal</keyword>
<comment type="similarity">
    <text evidence="1">Belongs to the UPF0065 (bug) family.</text>
</comment>
<evidence type="ECO:0000313" key="3">
    <source>
        <dbReference type="EMBL" id="MBK6008527.1"/>
    </source>
</evidence>
<dbReference type="PIRSF" id="PIRSF017082">
    <property type="entry name" value="YflP"/>
    <property type="match status" value="1"/>
</dbReference>
<evidence type="ECO:0000313" key="4">
    <source>
        <dbReference type="Proteomes" id="UP000630528"/>
    </source>
</evidence>
<proteinExistence type="inferred from homology"/>
<dbReference type="AlphaFoldDB" id="A0A934TXN0"/>
<protein>
    <submittedName>
        <fullName evidence="3">Tripartite tricarboxylate transporter substrate binding protein</fullName>
    </submittedName>
</protein>
<reference evidence="3" key="1">
    <citation type="journal article" date="2012" name="J. Microbiol. Biotechnol.">
        <title>Ramlibacter ginsenosidimutans sp. nov., with ginsenoside-converting activity.</title>
        <authorList>
            <person name="Wang L."/>
            <person name="An D.S."/>
            <person name="Kim S.G."/>
            <person name="Jin F.X."/>
            <person name="Kim S.C."/>
            <person name="Lee S.T."/>
            <person name="Im W.T."/>
        </authorList>
    </citation>
    <scope>NUCLEOTIDE SEQUENCE</scope>
    <source>
        <strain evidence="3">KACC 17527</strain>
    </source>
</reference>
<dbReference type="PANTHER" id="PTHR42928:SF5">
    <property type="entry name" value="BLR1237 PROTEIN"/>
    <property type="match status" value="1"/>
</dbReference>
<dbReference type="SUPFAM" id="SSF53850">
    <property type="entry name" value="Periplasmic binding protein-like II"/>
    <property type="match status" value="1"/>
</dbReference>
<evidence type="ECO:0000256" key="1">
    <source>
        <dbReference type="ARBA" id="ARBA00006987"/>
    </source>
</evidence>
<gene>
    <name evidence="3" type="ORF">JJB11_20690</name>
</gene>
<dbReference type="PANTHER" id="PTHR42928">
    <property type="entry name" value="TRICARBOXYLATE-BINDING PROTEIN"/>
    <property type="match status" value="1"/>
</dbReference>
<feature type="signal peptide" evidence="2">
    <location>
        <begin position="1"/>
        <end position="26"/>
    </location>
</feature>
<dbReference type="CDD" id="cd07012">
    <property type="entry name" value="PBP2_Bug_TTT"/>
    <property type="match status" value="1"/>
</dbReference>
<sequence length="326" mass="34358">MHATSRRSALLLALASALPSISPARAAGWPAKPVRIVIAAPPGGVADIIARLLVDDLARRLAAPVIVDYKPGASGVIAVQDLLTAPADGHTFLMIQRGIATEVPLAMKVRFDPATDLRPFVQLARAGLLLVGSSRLPARTLAELVADAKAHPGELHFAAVGFGLRSHTLGLQFAKLAGVDLPFVAYQGAAPALKDLLGGHVPLMIEAPPVLLPAIASGQVRAFAINAPTRSDVLPDVPTFTESGYPQLADTSWFALWARPGVPDAVQDTVRSAVLQFLEQPTTQARLKEFGLDPGLPLTAAELARDVREASALQARILQSIDFKPQ</sequence>